<evidence type="ECO:0000256" key="1">
    <source>
        <dbReference type="ARBA" id="ARBA00022723"/>
    </source>
</evidence>
<sequence>MVKQILIAAALTGVSMAILADDTELYIADVSAQNGLRPQVMIIFDNSGSMRNTELLTKEPFDPTASYGEPNSGKIYWAQAGDGVPSTSDNNYFLATKNNCQSSIAPLTSAGKYTGNMRRWYAKKRTWRTLSSDNGTWFDCREDVDYKITSNPASGVEGYPRNGSNNPYSSNTSTDIFRGNDGVTLYTEKYLYWHYQNNTIKKSRLAIAQDAISELVKSTPSVNFGLTVFNYNASDGTRNGGRVVRALSNMTEQDRASFSNTINAQQAMGNTPLCESLYEVYRYFAGLGVYFGDDDYDYGYYLANKPPRDLNAESPEGTYASPYKTCQDKAYVILMTDGEPTQDGKANSLIYSLTNGNASYSSYMPALAKYMNNNDINLNKTGKQIISTYTIGFGDGATSGAGGLLLETAKQGGGEYFPATDAADLQQAFQETIIKILDQSSSFNAPAVSATSFDRTQHQNTIYYSMFMPSKKQRWRGNIKKLTIDNKGVLRDASNAAAIDDNGNIREGASTAWGGVNDGNSVTQGGVADAIAAQSSRTLYTNSGNSLITLSLDSIKSHFEASTNLALATELGTDEIGLTRQINWLMGLDVDDIDDDGDTSDYRNDIFADPLHSKPTAITYPSGDNSNTRLLVGTNAGFVHFFYDKGDTVTEEWAFIPDELISHGLSLIKNIDAPEHPYGMDGSAAVMEITNGAEKQIIAIIGMRRGGRSYYTFDLTTPTSPRLLWKVSNSSAGFEELGQTWSKPQSGFLPIDGKVTPVFVFGAGYDTNQDTCSKSSANDCSDSQGRGVFVVNAQTGKKIWSANISCDSSDPHCVQHSMPAEVTAFDSDDDGYLDRIYSGDTGGNIWRIDMVGEPSNWTHLKLASLSDAGAKGDRRIFNAPTVARTLIQKVVAVDDNYQVFDQAIDMVLVGTGNRAKPSSDLSNQDTFVMVKDSYILPTLFGSGKVTKPAPVSFTDLFNITDNPIATSTDLMLSRANLSSHAGWRYEFGNTGEKSLGGALVIAGTVYFTSFSPNASANLECGIGELGLGKLYAVSLFDGTDRHSWRDKEIGNRVPDTLVVHSGTNQEGKSELRLLGVGQGEQVNVVVGDNPGENAETETVNSGSQTTNATMNPKRIYSFFEEQ</sequence>
<dbReference type="SUPFAM" id="SSF53300">
    <property type="entry name" value="vWA-like"/>
    <property type="match status" value="1"/>
</dbReference>
<dbReference type="EMBL" id="JAIMJA010000020">
    <property type="protein sequence ID" value="MCE2596532.1"/>
    <property type="molecule type" value="Genomic_DNA"/>
</dbReference>
<feature type="signal peptide" evidence="4">
    <location>
        <begin position="1"/>
        <end position="20"/>
    </location>
</feature>
<evidence type="ECO:0000313" key="6">
    <source>
        <dbReference type="EMBL" id="MCE2596532.1"/>
    </source>
</evidence>
<keyword evidence="7" id="KW-1185">Reference proteome</keyword>
<dbReference type="Proteomes" id="UP001201273">
    <property type="component" value="Unassembled WGS sequence"/>
</dbReference>
<feature type="domain" description="PilY1 beta-propeller" evidence="5">
    <location>
        <begin position="626"/>
        <end position="913"/>
    </location>
</feature>
<dbReference type="InterPro" id="IPR008707">
    <property type="entry name" value="B-propeller_PilY1"/>
</dbReference>
<name>A0ABS8WEH5_9GAMM</name>
<evidence type="ECO:0000256" key="4">
    <source>
        <dbReference type="SAM" id="SignalP"/>
    </source>
</evidence>
<accession>A0ABS8WEH5</accession>
<evidence type="ECO:0000313" key="7">
    <source>
        <dbReference type="Proteomes" id="UP001201273"/>
    </source>
</evidence>
<comment type="caution">
    <text evidence="6">The sequence shown here is derived from an EMBL/GenBank/DDBJ whole genome shotgun (WGS) entry which is preliminary data.</text>
</comment>
<gene>
    <name evidence="6" type="ORF">K6Y31_17185</name>
</gene>
<reference evidence="6 7" key="1">
    <citation type="journal article" date="2022" name="Environ. Microbiol. Rep.">
        <title>Eco-phylogenetic analyses reveal divergent evolution of vitamin B12 metabolism in the marine bacterial family 'Psychromonadaceae'.</title>
        <authorList>
            <person name="Jin X."/>
            <person name="Yang Y."/>
            <person name="Cao H."/>
            <person name="Gao B."/>
            <person name="Zhao Z."/>
        </authorList>
    </citation>
    <scope>NUCLEOTIDE SEQUENCE [LARGE SCALE GENOMIC DNA]</scope>
    <source>
        <strain evidence="6 7">MKS20</strain>
    </source>
</reference>
<dbReference type="Pfam" id="PF05567">
    <property type="entry name" value="T4P_PilY1"/>
    <property type="match status" value="1"/>
</dbReference>
<feature type="region of interest" description="Disordered" evidence="3">
    <location>
        <begin position="151"/>
        <end position="173"/>
    </location>
</feature>
<keyword evidence="1" id="KW-0479">Metal-binding</keyword>
<keyword evidence="2" id="KW-0106">Calcium</keyword>
<evidence type="ECO:0000256" key="2">
    <source>
        <dbReference type="ARBA" id="ARBA00022837"/>
    </source>
</evidence>
<organism evidence="6 7">
    <name type="scientific">Motilimonas cestriensis</name>
    <dbReference type="NCBI Taxonomy" id="2742685"/>
    <lineage>
        <taxon>Bacteria</taxon>
        <taxon>Pseudomonadati</taxon>
        <taxon>Pseudomonadota</taxon>
        <taxon>Gammaproteobacteria</taxon>
        <taxon>Alteromonadales</taxon>
        <taxon>Alteromonadales genera incertae sedis</taxon>
        <taxon>Motilimonas</taxon>
    </lineage>
</organism>
<dbReference type="RefSeq" id="WP_233054168.1">
    <property type="nucleotide sequence ID" value="NZ_JAIMJA010000020.1"/>
</dbReference>
<dbReference type="Gene3D" id="3.40.50.410">
    <property type="entry name" value="von Willebrand factor, type A domain"/>
    <property type="match status" value="1"/>
</dbReference>
<keyword evidence="4" id="KW-0732">Signal</keyword>
<protein>
    <recommendedName>
        <fullName evidence="5">PilY1 beta-propeller domain-containing protein</fullName>
    </recommendedName>
</protein>
<dbReference type="InterPro" id="IPR036465">
    <property type="entry name" value="vWFA_dom_sf"/>
</dbReference>
<feature type="compositionally biased region" description="Polar residues" evidence="3">
    <location>
        <begin position="162"/>
        <end position="173"/>
    </location>
</feature>
<feature type="chain" id="PRO_5045758564" description="PilY1 beta-propeller domain-containing protein" evidence="4">
    <location>
        <begin position="21"/>
        <end position="1122"/>
    </location>
</feature>
<evidence type="ECO:0000259" key="5">
    <source>
        <dbReference type="Pfam" id="PF05567"/>
    </source>
</evidence>
<evidence type="ECO:0000256" key="3">
    <source>
        <dbReference type="SAM" id="MobiDB-lite"/>
    </source>
</evidence>
<proteinExistence type="predicted"/>